<gene>
    <name evidence="2" type="ORF">AS194_05990</name>
</gene>
<dbReference type="EMBL" id="LNDJ01000051">
    <property type="protein sequence ID" value="KRU23105.1"/>
    <property type="molecule type" value="Genomic_DNA"/>
</dbReference>
<organism evidence="2 3">
    <name type="scientific">Psychrobacter piscatorii</name>
    <dbReference type="NCBI Taxonomy" id="554343"/>
    <lineage>
        <taxon>Bacteria</taxon>
        <taxon>Pseudomonadati</taxon>
        <taxon>Pseudomonadota</taxon>
        <taxon>Gammaproteobacteria</taxon>
        <taxon>Moraxellales</taxon>
        <taxon>Moraxellaceae</taxon>
        <taxon>Psychrobacter</taxon>
    </lineage>
</organism>
<reference evidence="2 3" key="1">
    <citation type="submission" date="2015-11" db="EMBL/GenBank/DDBJ databases">
        <title>Permanent draft genome of Psychrobacter piscatorii LQ58.</title>
        <authorList>
            <person name="Zhou M."/>
            <person name="Dong B."/>
            <person name="Liu Q."/>
        </authorList>
    </citation>
    <scope>NUCLEOTIDE SEQUENCE [LARGE SCALE GENOMIC DNA]</scope>
    <source>
        <strain evidence="2 3">LQ58</strain>
    </source>
</reference>
<keyword evidence="3" id="KW-1185">Reference proteome</keyword>
<accession>A0A0T6DTA5</accession>
<proteinExistence type="predicted"/>
<evidence type="ECO:0000313" key="3">
    <source>
        <dbReference type="Proteomes" id="UP000051202"/>
    </source>
</evidence>
<evidence type="ECO:0000256" key="1">
    <source>
        <dbReference type="SAM" id="MobiDB-lite"/>
    </source>
</evidence>
<protein>
    <submittedName>
        <fullName evidence="2">Uncharacterized protein</fullName>
    </submittedName>
</protein>
<evidence type="ECO:0000313" key="2">
    <source>
        <dbReference type="EMBL" id="KRU23105.1"/>
    </source>
</evidence>
<sequence>MKDNHKKSKKNSSAADSSADNVDEYLQTLGNEEARERRYYSQEQPFSADEMTRLVNEERLNVLLAQSDAFLSSLNGELRDFDDEY</sequence>
<comment type="caution">
    <text evidence="2">The sequence shown here is derived from an EMBL/GenBank/DDBJ whole genome shotgun (WGS) entry which is preliminary data.</text>
</comment>
<feature type="region of interest" description="Disordered" evidence="1">
    <location>
        <begin position="1"/>
        <end position="24"/>
    </location>
</feature>
<dbReference type="STRING" id="554343.AS194_05990"/>
<name>A0A0T6DTA5_9GAMM</name>
<dbReference type="RefSeq" id="WP_058024109.1">
    <property type="nucleotide sequence ID" value="NZ_LNDJ01000051.1"/>
</dbReference>
<feature type="compositionally biased region" description="Low complexity" evidence="1">
    <location>
        <begin position="11"/>
        <end position="20"/>
    </location>
</feature>
<feature type="compositionally biased region" description="Basic residues" evidence="1">
    <location>
        <begin position="1"/>
        <end position="10"/>
    </location>
</feature>
<dbReference type="AlphaFoldDB" id="A0A0T6DTA5"/>
<dbReference type="Proteomes" id="UP000051202">
    <property type="component" value="Unassembled WGS sequence"/>
</dbReference>